<proteinExistence type="predicted"/>
<dbReference type="Proteomes" id="UP000887572">
    <property type="component" value="Unplaced"/>
</dbReference>
<sequence>MMELCTNNKLFIRVEEVEKNFEIEKQLVTHCLDTEELMTKLTNHFAVYVSLPSSSATNISNEELAKIEKRKAKNRQKKLKRQDKRKAKLEEKQKLAKNMPETPIADELLESEDDLFPSWVKFDLNVLQLSGTDTIILDVVAALSLTMTIRAQNGGVHNEKIAVNEGGDCYCVLLYCYKMTTETTDHQQKELVIFGNPEVDGVPGSGGDQKVVINVELGNLDELPNCQNDELFIYIERDRFGEEHAKPTTMTIPTAQFENNIEDGKMTINLS</sequence>
<feature type="region of interest" description="Disordered" evidence="1">
    <location>
        <begin position="71"/>
        <end position="93"/>
    </location>
</feature>
<protein>
    <submittedName>
        <fullName evidence="3">Uncharacterized protein</fullName>
    </submittedName>
</protein>
<organism evidence="2 3">
    <name type="scientific">Globodera rostochiensis</name>
    <name type="common">Golden nematode worm</name>
    <name type="synonym">Heterodera rostochiensis</name>
    <dbReference type="NCBI Taxonomy" id="31243"/>
    <lineage>
        <taxon>Eukaryota</taxon>
        <taxon>Metazoa</taxon>
        <taxon>Ecdysozoa</taxon>
        <taxon>Nematoda</taxon>
        <taxon>Chromadorea</taxon>
        <taxon>Rhabditida</taxon>
        <taxon>Tylenchina</taxon>
        <taxon>Tylenchomorpha</taxon>
        <taxon>Tylenchoidea</taxon>
        <taxon>Heteroderidae</taxon>
        <taxon>Heteroderinae</taxon>
        <taxon>Globodera</taxon>
    </lineage>
</organism>
<reference evidence="3" key="1">
    <citation type="submission" date="2022-11" db="UniProtKB">
        <authorList>
            <consortium name="WormBaseParasite"/>
        </authorList>
    </citation>
    <scope>IDENTIFICATION</scope>
</reference>
<dbReference type="AlphaFoldDB" id="A0A914HU13"/>
<name>A0A914HU13_GLORO</name>
<dbReference type="WBParaSite" id="Gr19_v10_g42.t2">
    <property type="protein sequence ID" value="Gr19_v10_g42.t2"/>
    <property type="gene ID" value="Gr19_v10_g42"/>
</dbReference>
<keyword evidence="2" id="KW-1185">Reference proteome</keyword>
<evidence type="ECO:0000313" key="2">
    <source>
        <dbReference type="Proteomes" id="UP000887572"/>
    </source>
</evidence>
<evidence type="ECO:0000256" key="1">
    <source>
        <dbReference type="SAM" id="MobiDB-lite"/>
    </source>
</evidence>
<accession>A0A914HU13</accession>
<evidence type="ECO:0000313" key="3">
    <source>
        <dbReference type="WBParaSite" id="Gr19_v10_g42.t2"/>
    </source>
</evidence>
<feature type="compositionally biased region" description="Basic residues" evidence="1">
    <location>
        <begin position="71"/>
        <end position="87"/>
    </location>
</feature>